<dbReference type="RefSeq" id="WP_100542821.1">
    <property type="nucleotide sequence ID" value="NZ_PHQY01000483.1"/>
</dbReference>
<dbReference type="Proteomes" id="UP000232101">
    <property type="component" value="Unassembled WGS sequence"/>
</dbReference>
<proteinExistence type="predicted"/>
<protein>
    <submittedName>
        <fullName evidence="2">Uncharacterized protein</fullName>
    </submittedName>
</protein>
<evidence type="ECO:0000313" key="1">
    <source>
        <dbReference type="EMBL" id="PJO44068.1"/>
    </source>
</evidence>
<sequence>MGRKRTSTKRDVKLSVDESLLDKLIELNVNKSVLFTEAAMRKLEDLEKEKGKNEKKGLD</sequence>
<dbReference type="EMBL" id="PHQY01000498">
    <property type="protein sequence ID" value="PJO44068.1"/>
    <property type="molecule type" value="Genomic_DNA"/>
</dbReference>
<comment type="caution">
    <text evidence="2">The sequence shown here is derived from an EMBL/GenBank/DDBJ whole genome shotgun (WGS) entry which is preliminary data.</text>
</comment>
<reference evidence="2 3" key="1">
    <citation type="submission" date="2017-11" db="EMBL/GenBank/DDBJ databases">
        <title>Bacterial isolate from king chilli rhizosphere.</title>
        <authorList>
            <person name="Takhelmayum P."/>
            <person name="Sarangthem I."/>
        </authorList>
    </citation>
    <scope>NUCLEOTIDE SEQUENCE [LARGE SCALE GENOMIC DNA]</scope>
    <source>
        <strain evidence="3">t26</strain>
        <strain evidence="2">T26</strain>
    </source>
</reference>
<dbReference type="AlphaFoldDB" id="A0A2M9Q7Q7"/>
<accession>A0A2M9Q7Q7</accession>
<evidence type="ECO:0000313" key="3">
    <source>
        <dbReference type="Proteomes" id="UP000232101"/>
    </source>
</evidence>
<evidence type="ECO:0000313" key="2">
    <source>
        <dbReference type="EMBL" id="PJO44100.1"/>
    </source>
</evidence>
<gene>
    <name evidence="2" type="ORF">CWD94_08770</name>
    <name evidence="1" type="ORF">CWD94_08995</name>
</gene>
<dbReference type="EMBL" id="PHQY01000483">
    <property type="protein sequence ID" value="PJO44100.1"/>
    <property type="molecule type" value="Genomic_DNA"/>
</dbReference>
<name>A0A2M9Q7Q7_9BACI</name>
<organism evidence="2 3">
    <name type="scientific">Lysinibacillus xylanilyticus</name>
    <dbReference type="NCBI Taxonomy" id="582475"/>
    <lineage>
        <taxon>Bacteria</taxon>
        <taxon>Bacillati</taxon>
        <taxon>Bacillota</taxon>
        <taxon>Bacilli</taxon>
        <taxon>Bacillales</taxon>
        <taxon>Bacillaceae</taxon>
        <taxon>Lysinibacillus</taxon>
    </lineage>
</organism>